<feature type="binding site" evidence="2">
    <location>
        <position position="153"/>
    </location>
    <ligand>
        <name>acetyl-CoA</name>
        <dbReference type="ChEBI" id="CHEBI:57288"/>
    </ligand>
</feature>
<dbReference type="GeneID" id="98067686"/>
<evidence type="ECO:0000256" key="2">
    <source>
        <dbReference type="PIRSR" id="PIRSR620019-2"/>
    </source>
</evidence>
<reference evidence="4 5" key="1">
    <citation type="submission" date="2012-01" db="EMBL/GenBank/DDBJ databases">
        <title>The Genome Sequence of Odoribacter laneus YIT 12061.</title>
        <authorList>
            <consortium name="The Broad Institute Genome Sequencing Platform"/>
            <person name="Earl A."/>
            <person name="Ward D."/>
            <person name="Feldgarden M."/>
            <person name="Gevers D."/>
            <person name="Morotomi M."/>
            <person name="Young S.K."/>
            <person name="Zeng Q."/>
            <person name="Gargeya S."/>
            <person name="Fitzgerald M."/>
            <person name="Haas B."/>
            <person name="Abouelleil A."/>
            <person name="Alvarado L."/>
            <person name="Arachchi H.M."/>
            <person name="Berlin A."/>
            <person name="Chapman S.B."/>
            <person name="Gearin G."/>
            <person name="Goldberg J."/>
            <person name="Griggs A."/>
            <person name="Gujja S."/>
            <person name="Hansen M."/>
            <person name="Heiman D."/>
            <person name="Howarth C."/>
            <person name="Larimer J."/>
            <person name="Lui A."/>
            <person name="MacDonald P.J.P."/>
            <person name="McCowen C."/>
            <person name="Montmayeur A."/>
            <person name="Murphy C."/>
            <person name="Neiman D."/>
            <person name="Pearson M."/>
            <person name="Priest M."/>
            <person name="Roberts A."/>
            <person name="Saif S."/>
            <person name="Shea T."/>
            <person name="Sisk P."/>
            <person name="Stolte C."/>
            <person name="Sykes S."/>
            <person name="Wortman J."/>
            <person name="Nusbaum C."/>
            <person name="Birren B."/>
        </authorList>
    </citation>
    <scope>NUCLEOTIDE SEQUENCE [LARGE SCALE GENOMIC DNA]</scope>
    <source>
        <strain evidence="4 5">YIT 12061</strain>
    </source>
</reference>
<gene>
    <name evidence="4" type="ORF">HMPREF9449_00005</name>
</gene>
<evidence type="ECO:0000256" key="1">
    <source>
        <dbReference type="ARBA" id="ARBA00007274"/>
    </source>
</evidence>
<dbReference type="PANTHER" id="PTHR43300">
    <property type="entry name" value="ACETYLTRANSFERASE"/>
    <property type="match status" value="1"/>
</dbReference>
<organism evidence="4 5">
    <name type="scientific">Odoribacter laneus YIT 12061</name>
    <dbReference type="NCBI Taxonomy" id="742817"/>
    <lineage>
        <taxon>Bacteria</taxon>
        <taxon>Pseudomonadati</taxon>
        <taxon>Bacteroidota</taxon>
        <taxon>Bacteroidia</taxon>
        <taxon>Bacteroidales</taxon>
        <taxon>Odoribacteraceae</taxon>
        <taxon>Odoribacter</taxon>
    </lineage>
</organism>
<dbReference type="CDD" id="cd03360">
    <property type="entry name" value="LbH_AT_putative"/>
    <property type="match status" value="1"/>
</dbReference>
<dbReference type="Pfam" id="PF17836">
    <property type="entry name" value="PglD_N"/>
    <property type="match status" value="1"/>
</dbReference>
<dbReference type="eggNOG" id="COG0663">
    <property type="taxonomic scope" value="Bacteria"/>
</dbReference>
<accession>H1DD27</accession>
<dbReference type="EMBL" id="ADMC01000001">
    <property type="protein sequence ID" value="EHP51003.1"/>
    <property type="molecule type" value="Genomic_DNA"/>
</dbReference>
<name>H1DD27_9BACT</name>
<dbReference type="HOGENOM" id="CLU_081811_1_2_10"/>
<keyword evidence="4" id="KW-0808">Transferase</keyword>
<dbReference type="PANTHER" id="PTHR43300:SF7">
    <property type="entry name" value="UDP-N-ACETYLBACILLOSAMINE N-ACETYLTRANSFERASE"/>
    <property type="match status" value="1"/>
</dbReference>
<dbReference type="PATRIC" id="fig|742817.3.peg.4"/>
<comment type="caution">
    <text evidence="4">The sequence shown here is derived from an EMBL/GenBank/DDBJ whole genome shotgun (WGS) entry which is preliminary data.</text>
</comment>
<dbReference type="RefSeq" id="WP_009135159.1">
    <property type="nucleotide sequence ID" value="NZ_JH594596.1"/>
</dbReference>
<dbReference type="InterPro" id="IPR050179">
    <property type="entry name" value="Trans_hexapeptide_repeat"/>
</dbReference>
<evidence type="ECO:0000313" key="4">
    <source>
        <dbReference type="EMBL" id="EHP51003.1"/>
    </source>
</evidence>
<dbReference type="Pfam" id="PF00132">
    <property type="entry name" value="Hexapep"/>
    <property type="match status" value="1"/>
</dbReference>
<dbReference type="AlphaFoldDB" id="H1DD27"/>
<feature type="binding site" evidence="2">
    <location>
        <position position="77"/>
    </location>
    <ligand>
        <name>substrate</name>
    </ligand>
</feature>
<dbReference type="Proteomes" id="UP000004892">
    <property type="component" value="Unassembled WGS sequence"/>
</dbReference>
<dbReference type="GO" id="GO:0016746">
    <property type="term" value="F:acyltransferase activity"/>
    <property type="evidence" value="ECO:0007669"/>
    <property type="project" value="UniProtKB-KW"/>
</dbReference>
<proteinExistence type="inferred from homology"/>
<protein>
    <submittedName>
        <fullName evidence="4">Sialic acid O-acetyltransferase NeuD family sugar O-acyltransferase</fullName>
    </submittedName>
</protein>
<dbReference type="InterPro" id="IPR001451">
    <property type="entry name" value="Hexapep"/>
</dbReference>
<sequence length="220" mass="24065">MKKKVIIVGGEGNGGVIASCIEDNQKRYNDYEWEIVGFINDFEEQVCGYPVIGPLSSIKRFLDTTDYYFSWGIHLVGRNVLTEKMYREANIPKNRLATIIHKSAFVAKNAIIEPGVFIMANCYVGPQAIIGSSSLIMANSMIGHNIEMGELCHCSVGAIMTGYSKMGICSDIAVGSTILAYKKIGAFAMLGAASLATHDIPDYEIHVGSPAKFLKRIKED</sequence>
<comment type="similarity">
    <text evidence="1">Belongs to the transferase hexapeptide repeat family.</text>
</comment>
<dbReference type="InterPro" id="IPR020019">
    <property type="entry name" value="AcTrfase_PglD-like"/>
</dbReference>
<evidence type="ECO:0000259" key="3">
    <source>
        <dbReference type="Pfam" id="PF17836"/>
    </source>
</evidence>
<keyword evidence="4" id="KW-0012">Acyltransferase</keyword>
<keyword evidence="5" id="KW-1185">Reference proteome</keyword>
<dbReference type="Gene3D" id="2.160.10.10">
    <property type="entry name" value="Hexapeptide repeat proteins"/>
    <property type="match status" value="1"/>
</dbReference>
<dbReference type="Gene3D" id="3.40.50.20">
    <property type="match status" value="1"/>
</dbReference>
<dbReference type="InterPro" id="IPR041561">
    <property type="entry name" value="PglD_N"/>
</dbReference>
<feature type="domain" description="PglD N-terminal" evidence="3">
    <location>
        <begin position="4"/>
        <end position="70"/>
    </location>
</feature>
<dbReference type="SUPFAM" id="SSF51161">
    <property type="entry name" value="Trimeric LpxA-like enzymes"/>
    <property type="match status" value="1"/>
</dbReference>
<evidence type="ECO:0000313" key="5">
    <source>
        <dbReference type="Proteomes" id="UP000004892"/>
    </source>
</evidence>
<dbReference type="InterPro" id="IPR011004">
    <property type="entry name" value="Trimer_LpxA-like_sf"/>
</dbReference>
<dbReference type="STRING" id="742817.HMPREF9449_00005"/>